<sequence length="143" mass="17055">MAYWVKIYYERNEYVVNFEHVTAFCCERNGRITFWLPDCAIPVIINPQSNLEDYQKILNYVEYVTGVGFNRGYWVKILYERNEYVVNLDKISSFCREPNGRITFWLPDSTIPIIIHPISNPESYEIVVEYIQKTTGYLWEMKG</sequence>
<comment type="caution">
    <text evidence="2">The sequence shown here is derived from an EMBL/GenBank/DDBJ whole genome shotgun (WGS) entry which is preliminary data.</text>
</comment>
<organism evidence="2">
    <name type="scientific">Tolypothrix bouteillei VB521301</name>
    <dbReference type="NCBI Taxonomy" id="1479485"/>
    <lineage>
        <taxon>Bacteria</taxon>
        <taxon>Bacillati</taxon>
        <taxon>Cyanobacteriota</taxon>
        <taxon>Cyanophyceae</taxon>
        <taxon>Nostocales</taxon>
        <taxon>Tolypothrichaceae</taxon>
        <taxon>Tolypothrix</taxon>
    </lineage>
</organism>
<dbReference type="OrthoDB" id="467165at2"/>
<dbReference type="STRING" id="1479485.DA73_0217430"/>
<evidence type="ECO:0000313" key="1">
    <source>
        <dbReference type="EMBL" id="KAF3886324.1"/>
    </source>
</evidence>
<evidence type="ECO:0000313" key="2">
    <source>
        <dbReference type="EMBL" id="KIE10353.1"/>
    </source>
</evidence>
<protein>
    <submittedName>
        <fullName evidence="2">Uncharacterized protein</fullName>
    </submittedName>
</protein>
<dbReference type="AlphaFoldDB" id="A0A0C1R3H6"/>
<evidence type="ECO:0000313" key="3">
    <source>
        <dbReference type="Proteomes" id="UP000029738"/>
    </source>
</evidence>
<name>A0A0C1R3H6_9CYAN</name>
<dbReference type="RefSeq" id="WP_038079568.1">
    <property type="nucleotide sequence ID" value="NZ_JHEG04000001.1"/>
</dbReference>
<gene>
    <name evidence="2" type="ORF">DA73_0217430</name>
    <name evidence="1" type="ORF">DA73_0400013185</name>
</gene>
<dbReference type="Proteomes" id="UP000029738">
    <property type="component" value="Unassembled WGS sequence"/>
</dbReference>
<dbReference type="EMBL" id="JHEG04000001">
    <property type="protein sequence ID" value="KAF3886324.1"/>
    <property type="molecule type" value="Genomic_DNA"/>
</dbReference>
<reference evidence="2" key="1">
    <citation type="journal article" date="2015" name="Genome Announc.">
        <title>Draft Genome Sequence of Tolypothrix boutellei Strain VB521301.</title>
        <authorList>
            <person name="Chandrababunaidu M.M."/>
            <person name="Singh D."/>
            <person name="Sen D."/>
            <person name="Bhan S."/>
            <person name="Das S."/>
            <person name="Gupta A."/>
            <person name="Adhikary S.P."/>
            <person name="Tripathy S."/>
        </authorList>
    </citation>
    <scope>NUCLEOTIDE SEQUENCE</scope>
    <source>
        <strain evidence="2">VB521301</strain>
    </source>
</reference>
<proteinExistence type="predicted"/>
<reference evidence="1" key="2">
    <citation type="submission" date="2019-11" db="EMBL/GenBank/DDBJ databases">
        <title>Improved Assembly of Tolypothrix boutellei genome.</title>
        <authorList>
            <person name="Sarangi A.N."/>
            <person name="Mukherjee M."/>
            <person name="Ghosh S."/>
            <person name="Singh D."/>
            <person name="Das A."/>
            <person name="Kant S."/>
            <person name="Prusty A."/>
            <person name="Tripathy S."/>
        </authorList>
    </citation>
    <scope>NUCLEOTIDE SEQUENCE</scope>
    <source>
        <strain evidence="1">VB521301</strain>
    </source>
</reference>
<dbReference type="EMBL" id="JHEG02000048">
    <property type="protein sequence ID" value="KIE10353.1"/>
    <property type="molecule type" value="Genomic_DNA"/>
</dbReference>
<keyword evidence="3" id="KW-1185">Reference proteome</keyword>
<accession>A0A0C1R3H6</accession>